<evidence type="ECO:0000313" key="4">
    <source>
        <dbReference type="Proteomes" id="UP000746747"/>
    </source>
</evidence>
<proteinExistence type="predicted"/>
<dbReference type="PROSITE" id="PS50405">
    <property type="entry name" value="GST_CTER"/>
    <property type="match status" value="1"/>
</dbReference>
<name>A0A8J2PS93_9BILA</name>
<dbReference type="Gene3D" id="1.20.1050.10">
    <property type="match status" value="1"/>
</dbReference>
<dbReference type="AlphaFoldDB" id="A0A8J2PS93"/>
<evidence type="ECO:0000313" key="3">
    <source>
        <dbReference type="EMBL" id="CAG9533264.1"/>
    </source>
</evidence>
<gene>
    <name evidence="3" type="ORF">CJOHNSTONI_LOCUS3507</name>
</gene>
<dbReference type="GO" id="GO:0006749">
    <property type="term" value="P:glutathione metabolic process"/>
    <property type="evidence" value="ECO:0007669"/>
    <property type="project" value="TreeGrafter"/>
</dbReference>
<dbReference type="PANTHER" id="PTHR11571:SF150">
    <property type="entry name" value="GLUTATHIONE S-TRANSFERASE"/>
    <property type="match status" value="1"/>
</dbReference>
<dbReference type="SUPFAM" id="SSF47616">
    <property type="entry name" value="GST C-terminal domain-like"/>
    <property type="match status" value="1"/>
</dbReference>
<dbReference type="CDD" id="cd03192">
    <property type="entry name" value="GST_C_Sigma_like"/>
    <property type="match status" value="1"/>
</dbReference>
<dbReference type="Proteomes" id="UP000746747">
    <property type="component" value="Unassembled WGS sequence"/>
</dbReference>
<dbReference type="PANTHER" id="PTHR11571">
    <property type="entry name" value="GLUTATHIONE S-TRANSFERASE"/>
    <property type="match status" value="1"/>
</dbReference>
<dbReference type="InterPro" id="IPR004045">
    <property type="entry name" value="Glutathione_S-Trfase_N"/>
</dbReference>
<evidence type="ECO:0008006" key="5">
    <source>
        <dbReference type="Google" id="ProtNLM"/>
    </source>
</evidence>
<dbReference type="SFLD" id="SFLDS00019">
    <property type="entry name" value="Glutathione_Transferase_(cytos"/>
    <property type="match status" value="1"/>
</dbReference>
<dbReference type="Gene3D" id="3.40.30.10">
    <property type="entry name" value="Glutaredoxin"/>
    <property type="match status" value="1"/>
</dbReference>
<dbReference type="GO" id="GO:0004364">
    <property type="term" value="F:glutathione transferase activity"/>
    <property type="evidence" value="ECO:0007669"/>
    <property type="project" value="UniProtKB-ARBA"/>
</dbReference>
<dbReference type="InterPro" id="IPR040079">
    <property type="entry name" value="Glutathione_S-Trfase"/>
</dbReference>
<reference evidence="3" key="1">
    <citation type="submission" date="2021-09" db="EMBL/GenBank/DDBJ databases">
        <authorList>
            <consortium name="Pathogen Informatics"/>
        </authorList>
    </citation>
    <scope>NUCLEOTIDE SEQUENCE</scope>
</reference>
<feature type="domain" description="GST N-terminal" evidence="1">
    <location>
        <begin position="8"/>
        <end position="86"/>
    </location>
</feature>
<dbReference type="SUPFAM" id="SSF52833">
    <property type="entry name" value="Thioredoxin-like"/>
    <property type="match status" value="1"/>
</dbReference>
<dbReference type="Pfam" id="PF14497">
    <property type="entry name" value="GST_C_3"/>
    <property type="match status" value="1"/>
</dbReference>
<dbReference type="InterPro" id="IPR010987">
    <property type="entry name" value="Glutathione-S-Trfase_C-like"/>
</dbReference>
<dbReference type="PROSITE" id="PS50404">
    <property type="entry name" value="GST_NTER"/>
    <property type="match status" value="1"/>
</dbReference>
<evidence type="ECO:0000259" key="2">
    <source>
        <dbReference type="PROSITE" id="PS50405"/>
    </source>
</evidence>
<sequence length="205" mass="23135">MKIDVLLPKFKLYISNDQQSGKLAKLIFKVANVPYEDISINREEQWDAIRNETPLGTLPILEIDNLKLNGQTAICRHLAWRFGLSGQTATTDALLDMFADLLFEAQISVFGPADDDKDSNTNVVMADDAKIGKVCNHVGSIIEKQLISNKTTYLIGEEATWVDLMTYVFFNSLIDYGKNVNLDRYPSVKHMYERISQLIELGNNS</sequence>
<dbReference type="InterPro" id="IPR036282">
    <property type="entry name" value="Glutathione-S-Trfase_C_sf"/>
</dbReference>
<protein>
    <recommendedName>
        <fullName evidence="5">Glutathione S-transferase</fullName>
    </recommendedName>
</protein>
<feature type="domain" description="GST C-terminal" evidence="2">
    <location>
        <begin position="84"/>
        <end position="205"/>
    </location>
</feature>
<dbReference type="Pfam" id="PF13417">
    <property type="entry name" value="GST_N_3"/>
    <property type="match status" value="1"/>
</dbReference>
<organism evidence="3 4">
    <name type="scientific">Cercopithifilaria johnstoni</name>
    <dbReference type="NCBI Taxonomy" id="2874296"/>
    <lineage>
        <taxon>Eukaryota</taxon>
        <taxon>Metazoa</taxon>
        <taxon>Ecdysozoa</taxon>
        <taxon>Nematoda</taxon>
        <taxon>Chromadorea</taxon>
        <taxon>Rhabditida</taxon>
        <taxon>Spirurina</taxon>
        <taxon>Spiruromorpha</taxon>
        <taxon>Filarioidea</taxon>
        <taxon>Onchocercidae</taxon>
        <taxon>Cercopithifilaria</taxon>
    </lineage>
</organism>
<evidence type="ECO:0000259" key="1">
    <source>
        <dbReference type="PROSITE" id="PS50404"/>
    </source>
</evidence>
<dbReference type="InterPro" id="IPR004046">
    <property type="entry name" value="GST_C"/>
</dbReference>
<comment type="caution">
    <text evidence="3">The sequence shown here is derived from an EMBL/GenBank/DDBJ whole genome shotgun (WGS) entry which is preliminary data.</text>
</comment>
<dbReference type="EMBL" id="CAKAEH010001236">
    <property type="protein sequence ID" value="CAG9533264.1"/>
    <property type="molecule type" value="Genomic_DNA"/>
</dbReference>
<dbReference type="OrthoDB" id="414243at2759"/>
<accession>A0A8J2PS93</accession>
<dbReference type="InterPro" id="IPR050213">
    <property type="entry name" value="GST_superfamily"/>
</dbReference>
<keyword evidence="4" id="KW-1185">Reference proteome</keyword>
<dbReference type="InterPro" id="IPR036249">
    <property type="entry name" value="Thioredoxin-like_sf"/>
</dbReference>